<dbReference type="RefSeq" id="WP_150407675.1">
    <property type="nucleotide sequence ID" value="NZ_VXLC01000034.1"/>
</dbReference>
<accession>A0A5N0DUV7</accession>
<dbReference type="Pfam" id="PF03795">
    <property type="entry name" value="YCII"/>
    <property type="match status" value="1"/>
</dbReference>
<name>A0A5N0DUV7_9NOCA</name>
<comment type="caution">
    <text evidence="3">The sequence shown here is derived from an EMBL/GenBank/DDBJ whole genome shotgun (WGS) entry which is preliminary data.</text>
</comment>
<dbReference type="PANTHER" id="PTHR35174:SF3">
    <property type="entry name" value="BLL7171 PROTEIN"/>
    <property type="match status" value="1"/>
</dbReference>
<evidence type="ECO:0000259" key="2">
    <source>
        <dbReference type="Pfam" id="PF03795"/>
    </source>
</evidence>
<proteinExistence type="inferred from homology"/>
<dbReference type="InterPro" id="IPR005545">
    <property type="entry name" value="YCII"/>
</dbReference>
<dbReference type="Proteomes" id="UP000323876">
    <property type="component" value="Unassembled WGS sequence"/>
</dbReference>
<dbReference type="SUPFAM" id="SSF54909">
    <property type="entry name" value="Dimeric alpha+beta barrel"/>
    <property type="match status" value="1"/>
</dbReference>
<dbReference type="OrthoDB" id="668782at2"/>
<organism evidence="3 4">
    <name type="scientific">Nocardia colli</name>
    <dbReference type="NCBI Taxonomy" id="2545717"/>
    <lineage>
        <taxon>Bacteria</taxon>
        <taxon>Bacillati</taxon>
        <taxon>Actinomycetota</taxon>
        <taxon>Actinomycetes</taxon>
        <taxon>Mycobacteriales</taxon>
        <taxon>Nocardiaceae</taxon>
        <taxon>Nocardia</taxon>
    </lineage>
</organism>
<evidence type="ECO:0000313" key="3">
    <source>
        <dbReference type="EMBL" id="KAA8880446.1"/>
    </source>
</evidence>
<dbReference type="PANTHER" id="PTHR35174">
    <property type="entry name" value="BLL7171 PROTEIN-RELATED"/>
    <property type="match status" value="1"/>
</dbReference>
<dbReference type="Gene3D" id="3.30.70.1060">
    <property type="entry name" value="Dimeric alpha+beta barrel"/>
    <property type="match status" value="1"/>
</dbReference>
<reference evidence="3 4" key="1">
    <citation type="submission" date="2019-09" db="EMBL/GenBank/DDBJ databases">
        <authorList>
            <person name="Wang X."/>
        </authorList>
    </citation>
    <scope>NUCLEOTIDE SEQUENCE [LARGE SCALE GENOMIC DNA]</scope>
    <source>
        <strain evidence="3 4">CICC 11023</strain>
    </source>
</reference>
<evidence type="ECO:0000313" key="4">
    <source>
        <dbReference type="Proteomes" id="UP000323876"/>
    </source>
</evidence>
<protein>
    <recommendedName>
        <fullName evidence="2">YCII-related domain-containing protein</fullName>
    </recommendedName>
</protein>
<sequence length="113" mass="12217">MPQYLLSIYQPDGEGVPENIDEIIRDLDAVNADLRAAGAWVFAAGLHAPSTATVLHAKGDDVLITDGPYVEGKEHIGGFTIIQAADLDEALAWGRRLTRAITLPIEVRPLRDS</sequence>
<dbReference type="InterPro" id="IPR011008">
    <property type="entry name" value="Dimeric_a/b-barrel"/>
</dbReference>
<gene>
    <name evidence="3" type="ORF">F3087_41515</name>
</gene>
<dbReference type="EMBL" id="VXLC01000034">
    <property type="protein sequence ID" value="KAA8880446.1"/>
    <property type="molecule type" value="Genomic_DNA"/>
</dbReference>
<keyword evidence="4" id="KW-1185">Reference proteome</keyword>
<comment type="similarity">
    <text evidence="1">Belongs to the YciI family.</text>
</comment>
<feature type="domain" description="YCII-related" evidence="2">
    <location>
        <begin position="7"/>
        <end position="97"/>
    </location>
</feature>
<dbReference type="AlphaFoldDB" id="A0A5N0DUV7"/>
<evidence type="ECO:0000256" key="1">
    <source>
        <dbReference type="ARBA" id="ARBA00007689"/>
    </source>
</evidence>